<evidence type="ECO:0000313" key="2">
    <source>
        <dbReference type="Proteomes" id="UP000784294"/>
    </source>
</evidence>
<protein>
    <submittedName>
        <fullName evidence="1">Uncharacterized protein</fullName>
    </submittedName>
</protein>
<accession>A0A3S5BDC2</accession>
<organism evidence="1 2">
    <name type="scientific">Protopolystoma xenopodis</name>
    <dbReference type="NCBI Taxonomy" id="117903"/>
    <lineage>
        <taxon>Eukaryota</taxon>
        <taxon>Metazoa</taxon>
        <taxon>Spiralia</taxon>
        <taxon>Lophotrochozoa</taxon>
        <taxon>Platyhelminthes</taxon>
        <taxon>Monogenea</taxon>
        <taxon>Polyopisthocotylea</taxon>
        <taxon>Polystomatidea</taxon>
        <taxon>Polystomatidae</taxon>
        <taxon>Protopolystoma</taxon>
    </lineage>
</organism>
<dbReference type="Proteomes" id="UP000784294">
    <property type="component" value="Unassembled WGS sequence"/>
</dbReference>
<gene>
    <name evidence="1" type="ORF">PXEA_LOCUS13644</name>
</gene>
<dbReference type="EMBL" id="CAAALY010045279">
    <property type="protein sequence ID" value="VEL20204.1"/>
    <property type="molecule type" value="Genomic_DNA"/>
</dbReference>
<name>A0A3S5BDC2_9PLAT</name>
<keyword evidence="2" id="KW-1185">Reference proteome</keyword>
<dbReference type="OrthoDB" id="10249888at2759"/>
<evidence type="ECO:0000313" key="1">
    <source>
        <dbReference type="EMBL" id="VEL20204.1"/>
    </source>
</evidence>
<dbReference type="AlphaFoldDB" id="A0A3S5BDC2"/>
<reference evidence="1" key="1">
    <citation type="submission" date="2018-11" db="EMBL/GenBank/DDBJ databases">
        <authorList>
            <consortium name="Pathogen Informatics"/>
        </authorList>
    </citation>
    <scope>NUCLEOTIDE SEQUENCE</scope>
</reference>
<proteinExistence type="predicted"/>
<comment type="caution">
    <text evidence="1">The sequence shown here is derived from an EMBL/GenBank/DDBJ whole genome shotgun (WGS) entry which is preliminary data.</text>
</comment>
<sequence>MCRLRSRVLGPDCHLTLSGLTPSRRPPSHCLAGRLALAMGARLHTGLQLPPSRAVASYKPSGVSFSPLLTSDASDSGHSKLGLTSQPFALPSQSSFFPSYSSFSELLESHEARSTSLDLLASSPPQIFPVSVSTSDSCVHVDSTNPAWSPTYVLSNSSHSNPDGLISLSTIIATQDSVCETDVPISSQPEIAFDLDSRTLGVTANAISSLEEEPALKRLRLEEMTHFQETNITGPDLSPPLVERQFVDDSDNRLETIDPLTPEDDKNTNAPSGLTLACTMSVSNCAAQKGLLVSAPDVPVLPTGRRYKSRWVSG</sequence>